<sequence length="748" mass="78940">MARAALWLAALAAAACGEHGENATERRRLLSNHFDAKNDKKKILSTLLRLHRARVTPVDYRWHNNRTVHCRDESEIAAAAVRDGVDPSIVSRCYPVDVCDRYFTSIVEGGTTWFFARADTVHDTGTVDGAASFFLSGVGPGRGERPKLLFEASDVAHNTAALQWPGSTSVLLLGGRSARPGLYDGTHGGVFAYALDSLRPNPRIRPLFGAAPVFDGGPGIPGCVDRHASLPGAEAGWCEFDGRLSIAVFKGRLHVFARANLEPLPDATGVRAVQYTSVDAGAFLAASRRADAGAAASLRWRPWRPMVVPGYDRDVGSVYFACVAPHPLRPDVLVSLAPVSYVSKGPDNRAAIAAAFSRDGDSWTPYVDLVPVDPSGVRQTGHPACGLHHRDGEVFFYVQRDVGGIVANGLRKEVFSGRLTPSSSLIEVGIDAAIFDEITLEALRAPGDAPPEAPTTAATATTIAHLAGNKHDGIAAWQDWGGLPCGLAPPSCAGAAPRVAFVVAGAARGFLERPDVQLSYRRRVVDSMAAAPGSAVFLFLRGDEAAGSDAWRAMVARLRPDVAVAADLGDAAAPPSMVAGFADCVAGTSFGKPEYVQRARNWWSSMAAAWALVAAKEAADGRYDAVVFSRPDILFGGDMGPHCAYDRSTWYSGGKGSPDHFWILPRDAAADVLGGSLDAFETCAGAGAPCCARTSPLGGNMFSWYVTALWRHKYALSTRLVGNGSVVGSSSTGGTHLGCGAPNCGSMC</sequence>
<dbReference type="PROSITE" id="PS51257">
    <property type="entry name" value="PROKAR_LIPOPROTEIN"/>
    <property type="match status" value="1"/>
</dbReference>
<protein>
    <submittedName>
        <fullName evidence="2">Uncharacterized protein</fullName>
    </submittedName>
</protein>
<dbReference type="Proteomes" id="UP001363151">
    <property type="component" value="Unassembled WGS sequence"/>
</dbReference>
<evidence type="ECO:0000313" key="3">
    <source>
        <dbReference type="Proteomes" id="UP001363151"/>
    </source>
</evidence>
<evidence type="ECO:0000256" key="1">
    <source>
        <dbReference type="SAM" id="SignalP"/>
    </source>
</evidence>
<feature type="chain" id="PRO_5047208998" evidence="1">
    <location>
        <begin position="18"/>
        <end position="748"/>
    </location>
</feature>
<gene>
    <name evidence="2" type="ORF">SO694_00104091</name>
</gene>
<comment type="caution">
    <text evidence="2">The sequence shown here is derived from an EMBL/GenBank/DDBJ whole genome shotgun (WGS) entry which is preliminary data.</text>
</comment>
<organism evidence="2 3">
    <name type="scientific">Aureococcus anophagefferens</name>
    <name type="common">Harmful bloom alga</name>
    <dbReference type="NCBI Taxonomy" id="44056"/>
    <lineage>
        <taxon>Eukaryota</taxon>
        <taxon>Sar</taxon>
        <taxon>Stramenopiles</taxon>
        <taxon>Ochrophyta</taxon>
        <taxon>Pelagophyceae</taxon>
        <taxon>Pelagomonadales</taxon>
        <taxon>Pelagomonadaceae</taxon>
        <taxon>Aureococcus</taxon>
    </lineage>
</organism>
<feature type="signal peptide" evidence="1">
    <location>
        <begin position="1"/>
        <end position="17"/>
    </location>
</feature>
<evidence type="ECO:0000313" key="2">
    <source>
        <dbReference type="EMBL" id="KAK7233503.1"/>
    </source>
</evidence>
<proteinExistence type="predicted"/>
<dbReference type="EMBL" id="JBBJCI010000359">
    <property type="protein sequence ID" value="KAK7233503.1"/>
    <property type="molecule type" value="Genomic_DNA"/>
</dbReference>
<reference evidence="2 3" key="1">
    <citation type="submission" date="2024-03" db="EMBL/GenBank/DDBJ databases">
        <title>Aureococcus anophagefferens CCMP1851 and Kratosvirus quantuckense: Draft genome of a second virus-susceptible host strain in the model system.</title>
        <authorList>
            <person name="Chase E."/>
            <person name="Truchon A.R."/>
            <person name="Schepens W."/>
            <person name="Wilhelm S.W."/>
        </authorList>
    </citation>
    <scope>NUCLEOTIDE SEQUENCE [LARGE SCALE GENOMIC DNA]</scope>
    <source>
        <strain evidence="2 3">CCMP1851</strain>
    </source>
</reference>
<keyword evidence="3" id="KW-1185">Reference proteome</keyword>
<name>A0ABR1FMF5_AURAN</name>
<keyword evidence="1" id="KW-0732">Signal</keyword>
<accession>A0ABR1FMF5</accession>